<reference evidence="1 2" key="1">
    <citation type="journal article" date="2019" name="Int. J. Syst. Evol. Microbiol.">
        <title>The Global Catalogue of Microorganisms (GCM) 10K type strain sequencing project: providing services to taxonomists for standard genome sequencing and annotation.</title>
        <authorList>
            <consortium name="The Broad Institute Genomics Platform"/>
            <consortium name="The Broad Institute Genome Sequencing Center for Infectious Disease"/>
            <person name="Wu L."/>
            <person name="Ma J."/>
        </authorList>
    </citation>
    <scope>NUCLEOTIDE SEQUENCE [LARGE SCALE GENOMIC DNA]</scope>
    <source>
        <strain evidence="1 2">JCM 12774</strain>
    </source>
</reference>
<keyword evidence="2" id="KW-1185">Reference proteome</keyword>
<proteinExistence type="predicted"/>
<evidence type="ECO:0000313" key="2">
    <source>
        <dbReference type="Proteomes" id="UP001500340"/>
    </source>
</evidence>
<gene>
    <name evidence="1" type="ORF">GCM10008933_01170</name>
</gene>
<accession>A0ABN0XVD1</accession>
<dbReference type="EMBL" id="BAAACX010000002">
    <property type="protein sequence ID" value="GAA0373839.1"/>
    <property type="molecule type" value="Genomic_DNA"/>
</dbReference>
<comment type="caution">
    <text evidence="1">The sequence shown here is derived from an EMBL/GenBank/DDBJ whole genome shotgun (WGS) entry which is preliminary data.</text>
</comment>
<evidence type="ECO:0000313" key="1">
    <source>
        <dbReference type="EMBL" id="GAA0373839.1"/>
    </source>
</evidence>
<name>A0ABN0XVD1_9BACL</name>
<dbReference type="Proteomes" id="UP001500340">
    <property type="component" value="Unassembled WGS sequence"/>
</dbReference>
<organism evidence="1 2">
    <name type="scientific">Paenibacillus motobuensis</name>
    <dbReference type="NCBI Taxonomy" id="295324"/>
    <lineage>
        <taxon>Bacteria</taxon>
        <taxon>Bacillati</taxon>
        <taxon>Bacillota</taxon>
        <taxon>Bacilli</taxon>
        <taxon>Bacillales</taxon>
        <taxon>Paenibacillaceae</taxon>
        <taxon>Paenibacillus</taxon>
    </lineage>
</organism>
<sequence>MSYIVNGNGYRPSGKGRTVFTCINGNFADRHKGANVHHIDRIEVSKKEGFVCSD</sequence>
<evidence type="ECO:0008006" key="3">
    <source>
        <dbReference type="Google" id="ProtNLM"/>
    </source>
</evidence>
<protein>
    <recommendedName>
        <fullName evidence="3">HNH nuclease domain-containing protein</fullName>
    </recommendedName>
</protein>